<evidence type="ECO:0000256" key="5">
    <source>
        <dbReference type="ARBA" id="ARBA00022989"/>
    </source>
</evidence>
<feature type="transmembrane region" description="Helical" evidence="7">
    <location>
        <begin position="163"/>
        <end position="186"/>
    </location>
</feature>
<feature type="transmembrane region" description="Helical" evidence="7">
    <location>
        <begin position="49"/>
        <end position="69"/>
    </location>
</feature>
<reference evidence="9 10" key="1">
    <citation type="journal article" date="2023" name="Microbiol. Spectr.">
        <title>Symbiosis of Carpenter Bees with Uncharacterized Lactic Acid Bacteria Showing NAD Auxotrophy.</title>
        <authorList>
            <person name="Kawasaki S."/>
            <person name="Ozawa K."/>
            <person name="Mori T."/>
            <person name="Yamamoto A."/>
            <person name="Ito M."/>
            <person name="Ohkuma M."/>
            <person name="Sakamoto M."/>
            <person name="Matsutani M."/>
        </authorList>
    </citation>
    <scope>NUCLEOTIDE SEQUENCE [LARGE SCALE GENOMIC DNA]</scope>
    <source>
        <strain evidence="9 10">XA3</strain>
    </source>
</reference>
<feature type="transmembrane region" description="Helical" evidence="7">
    <location>
        <begin position="106"/>
        <end position="127"/>
    </location>
</feature>
<feature type="transmembrane region" description="Helical" evidence="7">
    <location>
        <begin position="81"/>
        <end position="100"/>
    </location>
</feature>
<organism evidence="9 10">
    <name type="scientific">Xylocopilactobacillus apicola</name>
    <dbReference type="NCBI Taxonomy" id="2932184"/>
    <lineage>
        <taxon>Bacteria</taxon>
        <taxon>Bacillati</taxon>
        <taxon>Bacillota</taxon>
        <taxon>Bacilli</taxon>
        <taxon>Lactobacillales</taxon>
        <taxon>Lactobacillaceae</taxon>
        <taxon>Xylocopilactobacillus</taxon>
    </lineage>
</organism>
<evidence type="ECO:0000256" key="3">
    <source>
        <dbReference type="ARBA" id="ARBA00022475"/>
    </source>
</evidence>
<feature type="transmembrane region" description="Helical" evidence="7">
    <location>
        <begin position="401"/>
        <end position="422"/>
    </location>
</feature>
<dbReference type="InterPro" id="IPR020846">
    <property type="entry name" value="MFS_dom"/>
</dbReference>
<feature type="transmembrane region" description="Helical" evidence="7">
    <location>
        <begin position="134"/>
        <end position="157"/>
    </location>
</feature>
<feature type="transmembrane region" description="Helical" evidence="7">
    <location>
        <begin position="264"/>
        <end position="285"/>
    </location>
</feature>
<dbReference type="RefSeq" id="WP_317634559.1">
    <property type="nucleotide sequence ID" value="NZ_AP026802.1"/>
</dbReference>
<keyword evidence="5 7" id="KW-1133">Transmembrane helix</keyword>
<dbReference type="PRINTS" id="PR01036">
    <property type="entry name" value="TCRTETB"/>
</dbReference>
<name>A0AAU9D8K5_9LACO</name>
<gene>
    <name evidence="9" type="ORF">XA3_11620</name>
</gene>
<proteinExistence type="predicted"/>
<sequence>MKMKKSKRNLIMAIVLGGAFIALLAETFLNNALVTIMDAFQVSQATAQWLSTGYLLIVGVMIPLSAWIFNRFQTRKSYLTMLVIFVIGSIICIFANNFYVLLAGRMIEAISAGAMMPFIQNVILQLFKPEERGLALGITGLVVAFGPAVGPTISGFILKYFEWQMLFIVLAVTSSLVLICALIKFPNLNEPKEIKLDWISLIESVLGFGIMLFIFSEVGNDGKITLIDGVLFIASILILVLFGKRQLQLEEPLLNIRVFLNSQFNWTTLLSTLSNVAMVGIELVLPLYLQTTRNESALLAGIIMMPGAIIMGVFNPISGSLYDKLGIKKISLLGFSILLIGTIPMIFFNSQTSTILITISYAVRMIGIALTMMITFTAGINSLEPEDTTYGNAAASTVRQIGGSLGTAISMTVVAVGTKIATSQGTSAKIASEVGYHWAFDVMIFVAVVGILASFKLKSER</sequence>
<evidence type="ECO:0000259" key="8">
    <source>
        <dbReference type="PROSITE" id="PS50850"/>
    </source>
</evidence>
<comment type="subcellular location">
    <subcellularLocation>
        <location evidence="1">Cell membrane</location>
        <topology evidence="1">Multi-pass membrane protein</topology>
    </subcellularLocation>
</comment>
<evidence type="ECO:0000256" key="4">
    <source>
        <dbReference type="ARBA" id="ARBA00022692"/>
    </source>
</evidence>
<dbReference type="Pfam" id="PF07690">
    <property type="entry name" value="MFS_1"/>
    <property type="match status" value="1"/>
</dbReference>
<dbReference type="Proteomes" id="UP001321861">
    <property type="component" value="Chromosome"/>
</dbReference>
<keyword evidence="4 7" id="KW-0812">Transmembrane</keyword>
<dbReference type="AlphaFoldDB" id="A0AAU9D8K5"/>
<dbReference type="InterPro" id="IPR011701">
    <property type="entry name" value="MFS"/>
</dbReference>
<feature type="transmembrane region" description="Helical" evidence="7">
    <location>
        <begin position="330"/>
        <end position="348"/>
    </location>
</feature>
<feature type="domain" description="Major facilitator superfamily (MFS) profile" evidence="8">
    <location>
        <begin position="11"/>
        <end position="461"/>
    </location>
</feature>
<dbReference type="Gene3D" id="1.20.1720.10">
    <property type="entry name" value="Multidrug resistance protein D"/>
    <property type="match status" value="1"/>
</dbReference>
<dbReference type="GO" id="GO:0005886">
    <property type="term" value="C:plasma membrane"/>
    <property type="evidence" value="ECO:0007669"/>
    <property type="project" value="UniProtKB-SubCell"/>
</dbReference>
<feature type="transmembrane region" description="Helical" evidence="7">
    <location>
        <begin position="198"/>
        <end position="218"/>
    </location>
</feature>
<evidence type="ECO:0000313" key="10">
    <source>
        <dbReference type="Proteomes" id="UP001321861"/>
    </source>
</evidence>
<dbReference type="PROSITE" id="PS50850">
    <property type="entry name" value="MFS"/>
    <property type="match status" value="1"/>
</dbReference>
<dbReference type="InterPro" id="IPR036259">
    <property type="entry name" value="MFS_trans_sf"/>
</dbReference>
<accession>A0AAU9D8K5</accession>
<feature type="transmembrane region" description="Helical" evidence="7">
    <location>
        <begin position="297"/>
        <end position="318"/>
    </location>
</feature>
<dbReference type="GO" id="GO:0022857">
    <property type="term" value="F:transmembrane transporter activity"/>
    <property type="evidence" value="ECO:0007669"/>
    <property type="project" value="InterPro"/>
</dbReference>
<evidence type="ECO:0000256" key="6">
    <source>
        <dbReference type="ARBA" id="ARBA00023136"/>
    </source>
</evidence>
<keyword evidence="6 7" id="KW-0472">Membrane</keyword>
<dbReference type="PANTHER" id="PTHR42718:SF24">
    <property type="entry name" value="MAJOR FACILITATOR SUPERFAMILY (MFS) PROFILE DOMAIN-CONTAINING PROTEIN"/>
    <property type="match status" value="1"/>
</dbReference>
<dbReference type="PANTHER" id="PTHR42718">
    <property type="entry name" value="MAJOR FACILITATOR SUPERFAMILY MULTIDRUG TRANSPORTER MFSC"/>
    <property type="match status" value="1"/>
</dbReference>
<dbReference type="NCBIfam" id="TIGR00711">
    <property type="entry name" value="efflux_EmrB"/>
    <property type="match status" value="1"/>
</dbReference>
<dbReference type="Gene3D" id="1.20.1250.20">
    <property type="entry name" value="MFS general substrate transporter like domains"/>
    <property type="match status" value="1"/>
</dbReference>
<evidence type="ECO:0000313" key="9">
    <source>
        <dbReference type="EMBL" id="BDR58721.1"/>
    </source>
</evidence>
<feature type="transmembrane region" description="Helical" evidence="7">
    <location>
        <begin position="224"/>
        <end position="243"/>
    </location>
</feature>
<keyword evidence="10" id="KW-1185">Reference proteome</keyword>
<keyword evidence="3" id="KW-1003">Cell membrane</keyword>
<dbReference type="KEGG" id="xap:XA3_11620"/>
<feature type="transmembrane region" description="Helical" evidence="7">
    <location>
        <begin position="434"/>
        <end position="455"/>
    </location>
</feature>
<evidence type="ECO:0000256" key="7">
    <source>
        <dbReference type="SAM" id="Phobius"/>
    </source>
</evidence>
<protein>
    <submittedName>
        <fullName evidence="9">Multidrug resistance protein</fullName>
    </submittedName>
</protein>
<keyword evidence="2" id="KW-0813">Transport</keyword>
<evidence type="ECO:0000256" key="2">
    <source>
        <dbReference type="ARBA" id="ARBA00022448"/>
    </source>
</evidence>
<dbReference type="SUPFAM" id="SSF103473">
    <property type="entry name" value="MFS general substrate transporter"/>
    <property type="match status" value="1"/>
</dbReference>
<evidence type="ECO:0000256" key="1">
    <source>
        <dbReference type="ARBA" id="ARBA00004651"/>
    </source>
</evidence>
<dbReference type="EMBL" id="AP026802">
    <property type="protein sequence ID" value="BDR58721.1"/>
    <property type="molecule type" value="Genomic_DNA"/>
</dbReference>
<dbReference type="CDD" id="cd17503">
    <property type="entry name" value="MFS_LmrB_MDR_like"/>
    <property type="match status" value="1"/>
</dbReference>
<dbReference type="InterPro" id="IPR004638">
    <property type="entry name" value="EmrB-like"/>
</dbReference>
<feature type="transmembrane region" description="Helical" evidence="7">
    <location>
        <begin position="354"/>
        <end position="380"/>
    </location>
</feature>